<organism evidence="1 2">
    <name type="scientific">Stenomitos frigidus ULC18</name>
    <dbReference type="NCBI Taxonomy" id="2107698"/>
    <lineage>
        <taxon>Bacteria</taxon>
        <taxon>Bacillati</taxon>
        <taxon>Cyanobacteriota</taxon>
        <taxon>Cyanophyceae</taxon>
        <taxon>Leptolyngbyales</taxon>
        <taxon>Leptolyngbyaceae</taxon>
        <taxon>Stenomitos</taxon>
    </lineage>
</organism>
<name>A0A2T1DTD9_9CYAN</name>
<dbReference type="OrthoDB" id="428391at2"/>
<accession>A0A2T1DTD9</accession>
<evidence type="ECO:0000313" key="1">
    <source>
        <dbReference type="EMBL" id="PSB23768.1"/>
    </source>
</evidence>
<dbReference type="EMBL" id="PVWK01000159">
    <property type="protein sequence ID" value="PSB23768.1"/>
    <property type="molecule type" value="Genomic_DNA"/>
</dbReference>
<reference evidence="2" key="1">
    <citation type="submission" date="2018-02" db="EMBL/GenBank/DDBJ databases">
        <authorList>
            <person name="Moore K."/>
            <person name="Momper L."/>
        </authorList>
    </citation>
    <scope>NUCLEOTIDE SEQUENCE [LARGE SCALE GENOMIC DNA]</scope>
    <source>
        <strain evidence="2">ULC18</strain>
    </source>
</reference>
<dbReference type="Proteomes" id="UP000239576">
    <property type="component" value="Unassembled WGS sequence"/>
</dbReference>
<gene>
    <name evidence="1" type="ORF">C7B82_30010</name>
</gene>
<evidence type="ECO:0000313" key="2">
    <source>
        <dbReference type="Proteomes" id="UP000239576"/>
    </source>
</evidence>
<protein>
    <submittedName>
        <fullName evidence="1">Uncharacterized protein</fullName>
    </submittedName>
</protein>
<comment type="caution">
    <text evidence="1">The sequence shown here is derived from an EMBL/GenBank/DDBJ whole genome shotgun (WGS) entry which is preliminary data.</text>
</comment>
<reference evidence="1 2" key="2">
    <citation type="submission" date="2018-03" db="EMBL/GenBank/DDBJ databases">
        <title>The ancient ancestry and fast evolution of plastids.</title>
        <authorList>
            <person name="Moore K.R."/>
            <person name="Magnabosco C."/>
            <person name="Momper L."/>
            <person name="Gold D.A."/>
            <person name="Bosak T."/>
            <person name="Fournier G.P."/>
        </authorList>
    </citation>
    <scope>NUCLEOTIDE SEQUENCE [LARGE SCALE GENOMIC DNA]</scope>
    <source>
        <strain evidence="1 2">ULC18</strain>
    </source>
</reference>
<dbReference type="RefSeq" id="WP_106260916.1">
    <property type="nucleotide sequence ID" value="NZ_CAWNSW010000143.1"/>
</dbReference>
<sequence length="71" mass="8176">MQVKDLTTEELKALIRETVMETLEELLDDPDEGKEVRPEIKQQLLESLQRTRSGERGIPAEDVAKRLGLTW</sequence>
<keyword evidence="2" id="KW-1185">Reference proteome</keyword>
<dbReference type="AlphaFoldDB" id="A0A2T1DTD9"/>
<proteinExistence type="predicted"/>